<feature type="region of interest" description="Disordered" evidence="1">
    <location>
        <begin position="238"/>
        <end position="257"/>
    </location>
</feature>
<gene>
    <name evidence="3" type="ORF">SAMN04489810_2216</name>
</gene>
<reference evidence="3 4" key="1">
    <citation type="submission" date="2016-10" db="EMBL/GenBank/DDBJ databases">
        <authorList>
            <person name="de Groot N.N."/>
        </authorList>
    </citation>
    <scope>NUCLEOTIDE SEQUENCE [LARGE SCALE GENOMIC DNA]</scope>
    <source>
        <strain evidence="3 4">DSM 23142</strain>
    </source>
</reference>
<feature type="chain" id="PRO_5038924541" evidence="2">
    <location>
        <begin position="20"/>
        <end position="257"/>
    </location>
</feature>
<evidence type="ECO:0000256" key="2">
    <source>
        <dbReference type="SAM" id="SignalP"/>
    </source>
</evidence>
<accession>A0A1G7ZZ42</accession>
<sequence>MSLLSILRSAAGAALLANAVPHAVQGYQGKQFPTPFADPPGEGMSGPLENIGWSAINTVAGTWVLRRGIHTRGDGLAAAIGAVGMAGVLVYHFGDVLRGGRGLRGLRGGGATGSEAAPRRALITMTEPIANALAGRSWFPLWAIVHHQGRRSGAHYATPVAVIPTTDSAILMIGLPWGAETNWSRNVLASGGATIGWRGAAQSTTSPRVIDPAEAYLLAKRPFGSIVKRMPAAIVLRRTPPATGTDLSGSGSAERPS</sequence>
<dbReference type="AlphaFoldDB" id="A0A1G7ZZ42"/>
<proteinExistence type="predicted"/>
<evidence type="ECO:0000313" key="4">
    <source>
        <dbReference type="Proteomes" id="UP000199009"/>
    </source>
</evidence>
<feature type="signal peptide" evidence="2">
    <location>
        <begin position="1"/>
        <end position="19"/>
    </location>
</feature>
<protein>
    <submittedName>
        <fullName evidence="3">Deazaflavin-dependent oxidoreductase, nitroreductase family</fullName>
    </submittedName>
</protein>
<keyword evidence="4" id="KW-1185">Reference proteome</keyword>
<dbReference type="NCBIfam" id="TIGR00026">
    <property type="entry name" value="hi_GC_TIGR00026"/>
    <property type="match status" value="1"/>
</dbReference>
<name>A0A1G7ZZ42_9MICO</name>
<dbReference type="Gene3D" id="2.30.110.10">
    <property type="entry name" value="Electron Transport, Fmn-binding Protein, Chain A"/>
    <property type="match status" value="1"/>
</dbReference>
<evidence type="ECO:0000256" key="1">
    <source>
        <dbReference type="SAM" id="MobiDB-lite"/>
    </source>
</evidence>
<dbReference type="InterPro" id="IPR004378">
    <property type="entry name" value="F420H2_quin_Rdtase"/>
</dbReference>
<organism evidence="3 4">
    <name type="scientific">Microbacterium pygmaeum</name>
    <dbReference type="NCBI Taxonomy" id="370764"/>
    <lineage>
        <taxon>Bacteria</taxon>
        <taxon>Bacillati</taxon>
        <taxon>Actinomycetota</taxon>
        <taxon>Actinomycetes</taxon>
        <taxon>Micrococcales</taxon>
        <taxon>Microbacteriaceae</taxon>
        <taxon>Microbacterium</taxon>
    </lineage>
</organism>
<dbReference type="InterPro" id="IPR012349">
    <property type="entry name" value="Split_barrel_FMN-bd"/>
</dbReference>
<evidence type="ECO:0000313" key="3">
    <source>
        <dbReference type="EMBL" id="SDH13913.1"/>
    </source>
</evidence>
<dbReference type="EMBL" id="LT629692">
    <property type="protein sequence ID" value="SDH13913.1"/>
    <property type="molecule type" value="Genomic_DNA"/>
</dbReference>
<dbReference type="RefSeq" id="WP_091489805.1">
    <property type="nucleotide sequence ID" value="NZ_LT629692.1"/>
</dbReference>
<keyword evidence="2" id="KW-0732">Signal</keyword>
<dbReference type="GO" id="GO:0016491">
    <property type="term" value="F:oxidoreductase activity"/>
    <property type="evidence" value="ECO:0007669"/>
    <property type="project" value="InterPro"/>
</dbReference>
<dbReference type="Proteomes" id="UP000199009">
    <property type="component" value="Chromosome I"/>
</dbReference>
<dbReference type="STRING" id="370764.SAMN04489810_2216"/>